<reference evidence="6" key="1">
    <citation type="journal article" date="2019" name="Int. J. Syst. Evol. Microbiol.">
        <title>The Global Catalogue of Microorganisms (GCM) 10K type strain sequencing project: providing services to taxonomists for standard genome sequencing and annotation.</title>
        <authorList>
            <consortium name="The Broad Institute Genomics Platform"/>
            <consortium name="The Broad Institute Genome Sequencing Center for Infectious Disease"/>
            <person name="Wu L."/>
            <person name="Ma J."/>
        </authorList>
    </citation>
    <scope>NUCLEOTIDE SEQUENCE [LARGE SCALE GENOMIC DNA]</scope>
    <source>
        <strain evidence="6">NBRC 100033</strain>
    </source>
</reference>
<dbReference type="EMBL" id="BSOR01000079">
    <property type="protein sequence ID" value="GLR65190.1"/>
    <property type="molecule type" value="Genomic_DNA"/>
</dbReference>
<evidence type="ECO:0000259" key="4">
    <source>
        <dbReference type="SMART" id="SM00978"/>
    </source>
</evidence>
<accession>A0ABQ6A1Q0</accession>
<evidence type="ECO:0000256" key="2">
    <source>
        <dbReference type="SAM" id="Phobius"/>
    </source>
</evidence>
<dbReference type="Proteomes" id="UP001156682">
    <property type="component" value="Unassembled WGS sequence"/>
</dbReference>
<dbReference type="PANTHER" id="PTHR41542:SF1">
    <property type="entry name" value="BLL5807 PROTEIN"/>
    <property type="match status" value="1"/>
</dbReference>
<feature type="chain" id="PRO_5045670158" description="Tim44-like domain-containing protein" evidence="3">
    <location>
        <begin position="25"/>
        <end position="290"/>
    </location>
</feature>
<dbReference type="InterPro" id="IPR007379">
    <property type="entry name" value="Tim44-like_dom"/>
</dbReference>
<keyword evidence="3" id="KW-0732">Signal</keyword>
<dbReference type="PANTHER" id="PTHR41542">
    <property type="entry name" value="BLL5807 PROTEIN"/>
    <property type="match status" value="1"/>
</dbReference>
<dbReference type="Pfam" id="PF04280">
    <property type="entry name" value="Tim44"/>
    <property type="match status" value="1"/>
</dbReference>
<dbReference type="SMART" id="SM00978">
    <property type="entry name" value="Tim44"/>
    <property type="match status" value="1"/>
</dbReference>
<dbReference type="RefSeq" id="WP_027850881.1">
    <property type="nucleotide sequence ID" value="NZ_BSOR01000079.1"/>
</dbReference>
<feature type="region of interest" description="Disordered" evidence="1">
    <location>
        <begin position="120"/>
        <end position="154"/>
    </location>
</feature>
<feature type="transmembrane region" description="Helical" evidence="2">
    <location>
        <begin position="66"/>
        <end position="86"/>
    </location>
</feature>
<dbReference type="InterPro" id="IPR032710">
    <property type="entry name" value="NTF2-like_dom_sf"/>
</dbReference>
<feature type="domain" description="Tim44-like" evidence="4">
    <location>
        <begin position="159"/>
        <end position="287"/>
    </location>
</feature>
<name>A0ABQ6A1Q0_9GAMM</name>
<comment type="caution">
    <text evidence="5">The sequence shown here is derived from an EMBL/GenBank/DDBJ whole genome shotgun (WGS) entry which is preliminary data.</text>
</comment>
<proteinExistence type="predicted"/>
<feature type="compositionally biased region" description="Low complexity" evidence="1">
    <location>
        <begin position="42"/>
        <end position="58"/>
    </location>
</feature>
<evidence type="ECO:0000256" key="3">
    <source>
        <dbReference type="SAM" id="SignalP"/>
    </source>
</evidence>
<evidence type="ECO:0000313" key="5">
    <source>
        <dbReference type="EMBL" id="GLR65190.1"/>
    </source>
</evidence>
<keyword evidence="2" id="KW-0472">Membrane</keyword>
<feature type="signal peptide" evidence="3">
    <location>
        <begin position="1"/>
        <end position="24"/>
    </location>
</feature>
<keyword evidence="2" id="KW-1133">Transmembrane helix</keyword>
<feature type="compositionally biased region" description="Polar residues" evidence="1">
    <location>
        <begin position="130"/>
        <end position="144"/>
    </location>
</feature>
<sequence length="290" mass="31599">MTRLAVFFTSFVFLLVLTTGEADARRFGGGGSKGTFSRQMTSPKAPSQASRPAAQPKSTVANARPGGMGGMFMGLAAGGLLAALFMGGAFEGIQLFDIILIMLVIGGVAMFMRSRRTLTQPEPQPVMGNHRSTSTQDIPNLTPTSSSASASGTNFDQDSADITYGAPDWFDEKTFLDGAKNHFIAIQKAWDANDLTTIKEYVTPQLYKFLQEERAAQTDHIETKVHKLAVEMTNIQQLSSGIVELAIMFHGVINEGEPTDSNFCEIWHLIRDMNLDNAPWLIQGIEQVES</sequence>
<keyword evidence="6" id="KW-1185">Reference proteome</keyword>
<gene>
    <name evidence="5" type="ORF">GCM10007878_26290</name>
</gene>
<evidence type="ECO:0000313" key="6">
    <source>
        <dbReference type="Proteomes" id="UP001156682"/>
    </source>
</evidence>
<dbReference type="Gene3D" id="3.10.450.240">
    <property type="match status" value="1"/>
</dbReference>
<feature type="transmembrane region" description="Helical" evidence="2">
    <location>
        <begin position="93"/>
        <end position="112"/>
    </location>
</feature>
<evidence type="ECO:0000256" key="1">
    <source>
        <dbReference type="SAM" id="MobiDB-lite"/>
    </source>
</evidence>
<protein>
    <recommendedName>
        <fullName evidence="4">Tim44-like domain-containing protein</fullName>
    </recommendedName>
</protein>
<organism evidence="5 6">
    <name type="scientific">Marinospirillum insulare</name>
    <dbReference type="NCBI Taxonomy" id="217169"/>
    <lineage>
        <taxon>Bacteria</taxon>
        <taxon>Pseudomonadati</taxon>
        <taxon>Pseudomonadota</taxon>
        <taxon>Gammaproteobacteria</taxon>
        <taxon>Oceanospirillales</taxon>
        <taxon>Oceanospirillaceae</taxon>
        <taxon>Marinospirillum</taxon>
    </lineage>
</organism>
<dbReference type="SUPFAM" id="SSF54427">
    <property type="entry name" value="NTF2-like"/>
    <property type="match status" value="1"/>
</dbReference>
<keyword evidence="2" id="KW-0812">Transmembrane</keyword>
<feature type="region of interest" description="Disordered" evidence="1">
    <location>
        <begin position="28"/>
        <end position="62"/>
    </location>
</feature>